<name>A0A2R6Y071_9BACL</name>
<evidence type="ECO:0000313" key="2">
    <source>
        <dbReference type="Proteomes" id="UP000244338"/>
    </source>
</evidence>
<sequence length="77" mass="8768">MYDALYPPDVVWTGFSDLKHESLFVSDGIRTFEVVPKGTLTFSLVRMISPYVEDYLDARYQPGREIALGYLSSKDCP</sequence>
<dbReference type="EMBL" id="PEBX01000049">
    <property type="protein sequence ID" value="PTQ56060.1"/>
    <property type="molecule type" value="Genomic_DNA"/>
</dbReference>
<comment type="caution">
    <text evidence="1">The sequence shown here is derived from an EMBL/GenBank/DDBJ whole genome shotgun (WGS) entry which is preliminary data.</text>
</comment>
<dbReference type="Proteomes" id="UP000244338">
    <property type="component" value="Unassembled WGS sequence"/>
</dbReference>
<accession>A0A2R6Y071</accession>
<gene>
    <name evidence="1" type="ORF">BSOLF_0960</name>
</gene>
<proteinExistence type="predicted"/>
<dbReference type="AlphaFoldDB" id="A0A2R6Y071"/>
<reference evidence="2" key="1">
    <citation type="journal article" date="2018" name="Sci. Rep.">
        <title>Lignite coal burning seam in the remote Altai Mountains harbors a hydrogen-driven thermophilic microbial community.</title>
        <authorList>
            <person name="Kadnikov V.V."/>
            <person name="Mardanov A.V."/>
            <person name="Ivasenko D.A."/>
            <person name="Antsiferov D.V."/>
            <person name="Beletsky A.V."/>
            <person name="Karnachuk O.V."/>
            <person name="Ravin N.V."/>
        </authorList>
    </citation>
    <scope>NUCLEOTIDE SEQUENCE [LARGE SCALE GENOMIC DNA]</scope>
</reference>
<evidence type="ECO:0000313" key="1">
    <source>
        <dbReference type="EMBL" id="PTQ56060.1"/>
    </source>
</evidence>
<protein>
    <submittedName>
        <fullName evidence="1">Uncharacterized protein</fullName>
    </submittedName>
</protein>
<organism evidence="1 2">
    <name type="scientific">Candidatus Carbonibacillus altaicus</name>
    <dbReference type="NCBI Taxonomy" id="2163959"/>
    <lineage>
        <taxon>Bacteria</taxon>
        <taxon>Bacillati</taxon>
        <taxon>Bacillota</taxon>
        <taxon>Bacilli</taxon>
        <taxon>Bacillales</taxon>
        <taxon>Candidatus Carbonibacillus</taxon>
    </lineage>
</organism>